<dbReference type="AlphaFoldDB" id="A0A8T0T5C7"/>
<name>A0A8T0T5C7_PANVG</name>
<gene>
    <name evidence="2" type="ORF">PVAP13_4NG202900</name>
</gene>
<dbReference type="EMBL" id="CM029044">
    <property type="protein sequence ID" value="KAG2606912.1"/>
    <property type="molecule type" value="Genomic_DNA"/>
</dbReference>
<feature type="region of interest" description="Disordered" evidence="1">
    <location>
        <begin position="85"/>
        <end position="125"/>
    </location>
</feature>
<proteinExistence type="predicted"/>
<accession>A0A8T0T5C7</accession>
<dbReference type="Proteomes" id="UP000823388">
    <property type="component" value="Chromosome 4N"/>
</dbReference>
<reference evidence="2" key="1">
    <citation type="submission" date="2020-05" db="EMBL/GenBank/DDBJ databases">
        <title>WGS assembly of Panicum virgatum.</title>
        <authorList>
            <person name="Lovell J.T."/>
            <person name="Jenkins J."/>
            <person name="Shu S."/>
            <person name="Juenger T.E."/>
            <person name="Schmutz J."/>
        </authorList>
    </citation>
    <scope>NUCLEOTIDE SEQUENCE</scope>
    <source>
        <strain evidence="2">AP13</strain>
    </source>
</reference>
<organism evidence="2 3">
    <name type="scientific">Panicum virgatum</name>
    <name type="common">Blackwell switchgrass</name>
    <dbReference type="NCBI Taxonomy" id="38727"/>
    <lineage>
        <taxon>Eukaryota</taxon>
        <taxon>Viridiplantae</taxon>
        <taxon>Streptophyta</taxon>
        <taxon>Embryophyta</taxon>
        <taxon>Tracheophyta</taxon>
        <taxon>Spermatophyta</taxon>
        <taxon>Magnoliopsida</taxon>
        <taxon>Liliopsida</taxon>
        <taxon>Poales</taxon>
        <taxon>Poaceae</taxon>
        <taxon>PACMAD clade</taxon>
        <taxon>Panicoideae</taxon>
        <taxon>Panicodae</taxon>
        <taxon>Paniceae</taxon>
        <taxon>Panicinae</taxon>
        <taxon>Panicum</taxon>
        <taxon>Panicum sect. Hiantes</taxon>
    </lineage>
</organism>
<evidence type="ECO:0000313" key="2">
    <source>
        <dbReference type="EMBL" id="KAG2606912.1"/>
    </source>
</evidence>
<sequence length="125" mass="13667">MPGILPNCQYISGARGARGWQQIVPLHLSIVLASTISPLEPLLENLTSMLPRMWHVWTRSLVACIIVLALVMICSGDSSDRLGYPARNPDRPACCPPGQGDPYSGRPYGTGPPRPHPPYLPYPRP</sequence>
<feature type="compositionally biased region" description="Pro residues" evidence="1">
    <location>
        <begin position="110"/>
        <end position="125"/>
    </location>
</feature>
<keyword evidence="3" id="KW-1185">Reference proteome</keyword>
<evidence type="ECO:0000313" key="3">
    <source>
        <dbReference type="Proteomes" id="UP000823388"/>
    </source>
</evidence>
<protein>
    <submittedName>
        <fullName evidence="2">Uncharacterized protein</fullName>
    </submittedName>
</protein>
<evidence type="ECO:0000256" key="1">
    <source>
        <dbReference type="SAM" id="MobiDB-lite"/>
    </source>
</evidence>
<comment type="caution">
    <text evidence="2">The sequence shown here is derived from an EMBL/GenBank/DDBJ whole genome shotgun (WGS) entry which is preliminary data.</text>
</comment>